<evidence type="ECO:0000256" key="1">
    <source>
        <dbReference type="SAM" id="MobiDB-lite"/>
    </source>
</evidence>
<keyword evidence="4" id="KW-1185">Reference proteome</keyword>
<evidence type="ECO:0000313" key="3">
    <source>
        <dbReference type="EMBL" id="KAK1742659.1"/>
    </source>
</evidence>
<feature type="domain" description="FHA" evidence="2">
    <location>
        <begin position="179"/>
        <end position="260"/>
    </location>
</feature>
<sequence>MNDSFTASTSTLTKPPTTKKKYPTQTPPNDTWTIEQLLHWSLDQYHSAAISRTNSHLEALQAQCENECEDVMTLHELAVGMRERGELNNNDNEGELVESSREEENADPQQQQLVEGDYNSSNHLKPASTSAAATNSTNTTSKPKSATTITNTSTLTITILTGPHESQTYKLQPKHTQPCLIGRSKGKKFLRNGISLSKDQEVSTTHGKFSIEQQVVGVVEDGDNNNNNDGSSNSGGGVQNKFYYTDVGSTNGSTVGEARLEPNVRIEIEEGMDLRVGNSALKIEFG</sequence>
<feature type="region of interest" description="Disordered" evidence="1">
    <location>
        <begin position="220"/>
        <end position="241"/>
    </location>
</feature>
<dbReference type="AlphaFoldDB" id="A0AAD8YA73"/>
<proteinExistence type="predicted"/>
<dbReference type="EMBL" id="JATAAI010000010">
    <property type="protein sequence ID" value="KAK1742659.1"/>
    <property type="molecule type" value="Genomic_DNA"/>
</dbReference>
<dbReference type="Proteomes" id="UP001224775">
    <property type="component" value="Unassembled WGS sequence"/>
</dbReference>
<dbReference type="SUPFAM" id="SSF49879">
    <property type="entry name" value="SMAD/FHA domain"/>
    <property type="match status" value="1"/>
</dbReference>
<evidence type="ECO:0000259" key="2">
    <source>
        <dbReference type="PROSITE" id="PS50006"/>
    </source>
</evidence>
<name>A0AAD8YA73_9STRA</name>
<feature type="compositionally biased region" description="Low complexity" evidence="1">
    <location>
        <begin position="220"/>
        <end position="232"/>
    </location>
</feature>
<feature type="region of interest" description="Disordered" evidence="1">
    <location>
        <begin position="82"/>
        <end position="148"/>
    </location>
</feature>
<dbReference type="Pfam" id="PF00498">
    <property type="entry name" value="FHA"/>
    <property type="match status" value="1"/>
</dbReference>
<evidence type="ECO:0000313" key="4">
    <source>
        <dbReference type="Proteomes" id="UP001224775"/>
    </source>
</evidence>
<protein>
    <recommendedName>
        <fullName evidence="2">FHA domain-containing protein</fullName>
    </recommendedName>
</protein>
<feature type="region of interest" description="Disordered" evidence="1">
    <location>
        <begin position="1"/>
        <end position="29"/>
    </location>
</feature>
<feature type="compositionally biased region" description="Polar residues" evidence="1">
    <location>
        <begin position="107"/>
        <end position="123"/>
    </location>
</feature>
<dbReference type="InterPro" id="IPR000253">
    <property type="entry name" value="FHA_dom"/>
</dbReference>
<gene>
    <name evidence="3" type="ORF">QTG54_006256</name>
</gene>
<reference evidence="3" key="1">
    <citation type="submission" date="2023-06" db="EMBL/GenBank/DDBJ databases">
        <title>Survivors Of The Sea: Transcriptome response of Skeletonema marinoi to long-term dormancy.</title>
        <authorList>
            <person name="Pinder M.I.M."/>
            <person name="Kourtchenko O."/>
            <person name="Robertson E.K."/>
            <person name="Larsson T."/>
            <person name="Maumus F."/>
            <person name="Osuna-Cruz C.M."/>
            <person name="Vancaester E."/>
            <person name="Stenow R."/>
            <person name="Vandepoele K."/>
            <person name="Ploug H."/>
            <person name="Bruchert V."/>
            <person name="Godhe A."/>
            <person name="Topel M."/>
        </authorList>
    </citation>
    <scope>NUCLEOTIDE SEQUENCE</scope>
    <source>
        <strain evidence="3">R05AC</strain>
    </source>
</reference>
<dbReference type="Gene3D" id="2.60.200.20">
    <property type="match status" value="1"/>
</dbReference>
<organism evidence="3 4">
    <name type="scientific">Skeletonema marinoi</name>
    <dbReference type="NCBI Taxonomy" id="267567"/>
    <lineage>
        <taxon>Eukaryota</taxon>
        <taxon>Sar</taxon>
        <taxon>Stramenopiles</taxon>
        <taxon>Ochrophyta</taxon>
        <taxon>Bacillariophyta</taxon>
        <taxon>Coscinodiscophyceae</taxon>
        <taxon>Thalassiosirophycidae</taxon>
        <taxon>Thalassiosirales</taxon>
        <taxon>Skeletonemataceae</taxon>
        <taxon>Skeletonema</taxon>
        <taxon>Skeletonema marinoi-dohrnii complex</taxon>
    </lineage>
</organism>
<comment type="caution">
    <text evidence="3">The sequence shown here is derived from an EMBL/GenBank/DDBJ whole genome shotgun (WGS) entry which is preliminary data.</text>
</comment>
<accession>A0AAD8YA73</accession>
<dbReference type="PROSITE" id="PS50006">
    <property type="entry name" value="FHA_DOMAIN"/>
    <property type="match status" value="1"/>
</dbReference>
<feature type="compositionally biased region" description="Low complexity" evidence="1">
    <location>
        <begin position="126"/>
        <end position="148"/>
    </location>
</feature>
<dbReference type="InterPro" id="IPR008984">
    <property type="entry name" value="SMAD_FHA_dom_sf"/>
</dbReference>